<dbReference type="PROSITE" id="PS50850">
    <property type="entry name" value="MFS"/>
    <property type="match status" value="1"/>
</dbReference>
<dbReference type="PANTHER" id="PTHR11360:SF284">
    <property type="entry name" value="EG:103B4.3 PROTEIN-RELATED"/>
    <property type="match status" value="1"/>
</dbReference>
<dbReference type="Pfam" id="PF07690">
    <property type="entry name" value="MFS_1"/>
    <property type="match status" value="2"/>
</dbReference>
<feature type="transmembrane region" description="Helical" evidence="4">
    <location>
        <begin position="304"/>
        <end position="325"/>
    </location>
</feature>
<dbReference type="InterPro" id="IPR050327">
    <property type="entry name" value="Proton-linked_MCT"/>
</dbReference>
<feature type="transmembrane region" description="Helical" evidence="4">
    <location>
        <begin position="337"/>
        <end position="356"/>
    </location>
</feature>
<accession>A0A550CLK4</accession>
<dbReference type="EMBL" id="VDMD01000005">
    <property type="protein sequence ID" value="TRM65634.1"/>
    <property type="molecule type" value="Genomic_DNA"/>
</dbReference>
<evidence type="ECO:0000313" key="7">
    <source>
        <dbReference type="Proteomes" id="UP000320762"/>
    </source>
</evidence>
<feature type="transmembrane region" description="Helical" evidence="4">
    <location>
        <begin position="185"/>
        <end position="205"/>
    </location>
</feature>
<feature type="region of interest" description="Disordered" evidence="3">
    <location>
        <begin position="1"/>
        <end position="32"/>
    </location>
</feature>
<feature type="transmembrane region" description="Helical" evidence="4">
    <location>
        <begin position="60"/>
        <end position="80"/>
    </location>
</feature>
<feature type="transmembrane region" description="Helical" evidence="4">
    <location>
        <begin position="92"/>
        <end position="115"/>
    </location>
</feature>
<name>A0A550CLK4_9AGAR</name>
<dbReference type="GO" id="GO:0016020">
    <property type="term" value="C:membrane"/>
    <property type="evidence" value="ECO:0007669"/>
    <property type="project" value="UniProtKB-SubCell"/>
</dbReference>
<evidence type="ECO:0000256" key="4">
    <source>
        <dbReference type="SAM" id="Phobius"/>
    </source>
</evidence>
<comment type="subcellular location">
    <subcellularLocation>
        <location evidence="1">Membrane</location>
        <topology evidence="1">Multi-pass membrane protein</topology>
    </subcellularLocation>
</comment>
<proteinExistence type="inferred from homology"/>
<feature type="transmembrane region" description="Helical" evidence="4">
    <location>
        <begin position="425"/>
        <end position="449"/>
    </location>
</feature>
<keyword evidence="4" id="KW-0812">Transmembrane</keyword>
<evidence type="ECO:0000256" key="3">
    <source>
        <dbReference type="SAM" id="MobiDB-lite"/>
    </source>
</evidence>
<dbReference type="InterPro" id="IPR011701">
    <property type="entry name" value="MFS"/>
</dbReference>
<comment type="caution">
    <text evidence="6">The sequence shown here is derived from an EMBL/GenBank/DDBJ whole genome shotgun (WGS) entry which is preliminary data.</text>
</comment>
<keyword evidence="7" id="KW-1185">Reference proteome</keyword>
<sequence length="460" mass="49806">MSVPTLSKVAEAAVPETPVDEKAQTPASEKARSIVDLESPVSEDEEWDIPGRRLARMGSAFGCFLLGACGLGWGFTWGIFQSYYQENVFPDTPVSVLSLAGGLMSFTCIIATLFAGRLGDKYGYRPLIIISCILTFIFMLASSFSTTLVQVFVLQAACTGAAIGLGTPMYMALPSQWFLKRRGLATGMVGGGTGIGSAVATLILRQLLTTVGYKKTLLIYSFIHGFFYIIACLLIKERRPPARRQGTEAGPTQTMRATFKTYLTDLRFWSLTLCLIVLNFGYLLPVYYLPQYATEKVPSLDPNSLVTAVPTTLLNLAGGLGRIFVGWAADVFGTFNVFFISVFLGGVLQLVFWQFAESFAAINVFAVLWGIFAGCFLTLLPVMCAEMWGVDNLATMTGIMMLMTAPGQLSGGAVGGAIFDATGGSWTALIVYGGVMMTAGSFFVLHLRFSKDSGYLRRHD</sequence>
<feature type="transmembrane region" description="Helical" evidence="4">
    <location>
        <begin position="397"/>
        <end position="419"/>
    </location>
</feature>
<dbReference type="SUPFAM" id="SSF103473">
    <property type="entry name" value="MFS general substrate transporter"/>
    <property type="match status" value="1"/>
</dbReference>
<feature type="transmembrane region" description="Helical" evidence="4">
    <location>
        <begin position="217"/>
        <end position="235"/>
    </location>
</feature>
<feature type="transmembrane region" description="Helical" evidence="4">
    <location>
        <begin position="127"/>
        <end position="146"/>
    </location>
</feature>
<organism evidence="6 7">
    <name type="scientific">Schizophyllum amplum</name>
    <dbReference type="NCBI Taxonomy" id="97359"/>
    <lineage>
        <taxon>Eukaryota</taxon>
        <taxon>Fungi</taxon>
        <taxon>Dikarya</taxon>
        <taxon>Basidiomycota</taxon>
        <taxon>Agaricomycotina</taxon>
        <taxon>Agaricomycetes</taxon>
        <taxon>Agaricomycetidae</taxon>
        <taxon>Agaricales</taxon>
        <taxon>Schizophyllaceae</taxon>
        <taxon>Schizophyllum</taxon>
    </lineage>
</organism>
<feature type="compositionally biased region" description="Basic and acidic residues" evidence="3">
    <location>
        <begin position="19"/>
        <end position="32"/>
    </location>
</feature>
<dbReference type="Proteomes" id="UP000320762">
    <property type="component" value="Unassembled WGS sequence"/>
</dbReference>
<dbReference type="Gene3D" id="1.20.1250.20">
    <property type="entry name" value="MFS general substrate transporter like domains"/>
    <property type="match status" value="1"/>
</dbReference>
<keyword evidence="4" id="KW-1133">Transmembrane helix</keyword>
<evidence type="ECO:0000256" key="2">
    <source>
        <dbReference type="ARBA" id="ARBA00006727"/>
    </source>
</evidence>
<dbReference type="InterPro" id="IPR020846">
    <property type="entry name" value="MFS_dom"/>
</dbReference>
<dbReference type="GO" id="GO:0022857">
    <property type="term" value="F:transmembrane transporter activity"/>
    <property type="evidence" value="ECO:0007669"/>
    <property type="project" value="InterPro"/>
</dbReference>
<feature type="transmembrane region" description="Helical" evidence="4">
    <location>
        <begin position="152"/>
        <end position="173"/>
    </location>
</feature>
<dbReference type="PANTHER" id="PTHR11360">
    <property type="entry name" value="MONOCARBOXYLATE TRANSPORTER"/>
    <property type="match status" value="1"/>
</dbReference>
<feature type="domain" description="Major facilitator superfamily (MFS) profile" evidence="5">
    <location>
        <begin position="55"/>
        <end position="451"/>
    </location>
</feature>
<feature type="transmembrane region" description="Helical" evidence="4">
    <location>
        <begin position="266"/>
        <end position="284"/>
    </location>
</feature>
<dbReference type="AlphaFoldDB" id="A0A550CLK4"/>
<evidence type="ECO:0000313" key="6">
    <source>
        <dbReference type="EMBL" id="TRM65634.1"/>
    </source>
</evidence>
<keyword evidence="4" id="KW-0472">Membrane</keyword>
<dbReference type="OrthoDB" id="2213137at2759"/>
<evidence type="ECO:0000256" key="1">
    <source>
        <dbReference type="ARBA" id="ARBA00004141"/>
    </source>
</evidence>
<dbReference type="InterPro" id="IPR036259">
    <property type="entry name" value="MFS_trans_sf"/>
</dbReference>
<protein>
    <submittedName>
        <fullName evidence="6">Major facilitator superfamily domain-containing protein</fullName>
    </submittedName>
</protein>
<gene>
    <name evidence="6" type="ORF">BD626DRAFT_567533</name>
</gene>
<feature type="transmembrane region" description="Helical" evidence="4">
    <location>
        <begin position="362"/>
        <end position="385"/>
    </location>
</feature>
<evidence type="ECO:0000259" key="5">
    <source>
        <dbReference type="PROSITE" id="PS50850"/>
    </source>
</evidence>
<reference evidence="6 7" key="1">
    <citation type="journal article" date="2019" name="New Phytol.">
        <title>Comparative genomics reveals unique wood-decay strategies and fruiting body development in the Schizophyllaceae.</title>
        <authorList>
            <person name="Almasi E."/>
            <person name="Sahu N."/>
            <person name="Krizsan K."/>
            <person name="Balint B."/>
            <person name="Kovacs G.M."/>
            <person name="Kiss B."/>
            <person name="Cseklye J."/>
            <person name="Drula E."/>
            <person name="Henrissat B."/>
            <person name="Nagy I."/>
            <person name="Chovatia M."/>
            <person name="Adam C."/>
            <person name="LaButti K."/>
            <person name="Lipzen A."/>
            <person name="Riley R."/>
            <person name="Grigoriev I.V."/>
            <person name="Nagy L.G."/>
        </authorList>
    </citation>
    <scope>NUCLEOTIDE SEQUENCE [LARGE SCALE GENOMIC DNA]</scope>
    <source>
        <strain evidence="6 7">NL-1724</strain>
    </source>
</reference>
<comment type="similarity">
    <text evidence="2">Belongs to the major facilitator superfamily. Monocarboxylate porter (TC 2.A.1.13) family.</text>
</comment>